<dbReference type="Proteomes" id="UP001139068">
    <property type="component" value="Unassembled WGS sequence"/>
</dbReference>
<dbReference type="EC" id="1.14.14.21" evidence="9"/>
<evidence type="ECO:0000313" key="18">
    <source>
        <dbReference type="Proteomes" id="UP001139068"/>
    </source>
</evidence>
<dbReference type="CDD" id="cd01163">
    <property type="entry name" value="DszC"/>
    <property type="match status" value="1"/>
</dbReference>
<dbReference type="Gene3D" id="1.20.140.10">
    <property type="entry name" value="Butyryl-CoA Dehydrogenase, subunit A, domain 3"/>
    <property type="match status" value="1"/>
</dbReference>
<comment type="pathway">
    <text evidence="7">Sulfur metabolism; dibenzothiophene degradation.</text>
</comment>
<evidence type="ECO:0000313" key="17">
    <source>
        <dbReference type="EMBL" id="MCI4675931.1"/>
    </source>
</evidence>
<keyword evidence="4" id="KW-0547">Nucleotide-binding</keyword>
<dbReference type="InterPro" id="IPR006091">
    <property type="entry name" value="Acyl-CoA_Oxase/DH_mid-dom"/>
</dbReference>
<proteinExistence type="inferred from homology"/>
<comment type="catalytic activity">
    <reaction evidence="11">
        <text>dibenzothiophene + FMNH2 + O2 = dibenzothiophene 5-oxide + FMN + H2O + H(+)</text>
        <dbReference type="Rhea" id="RHEA:49076"/>
        <dbReference type="ChEBI" id="CHEBI:15377"/>
        <dbReference type="ChEBI" id="CHEBI:15378"/>
        <dbReference type="ChEBI" id="CHEBI:15379"/>
        <dbReference type="ChEBI" id="CHEBI:23681"/>
        <dbReference type="ChEBI" id="CHEBI:23683"/>
        <dbReference type="ChEBI" id="CHEBI:57618"/>
        <dbReference type="ChEBI" id="CHEBI:58210"/>
    </reaction>
</comment>
<keyword evidence="6" id="KW-0503">Monooxygenase</keyword>
<evidence type="ECO:0000256" key="8">
    <source>
        <dbReference type="ARBA" id="ARBA00034317"/>
    </source>
</evidence>
<keyword evidence="18" id="KW-1185">Reference proteome</keyword>
<dbReference type="SUPFAM" id="SSF56645">
    <property type="entry name" value="Acyl-CoA dehydrogenase NM domain-like"/>
    <property type="match status" value="1"/>
</dbReference>
<dbReference type="RefSeq" id="WP_243072185.1">
    <property type="nucleotide sequence ID" value="NZ_JAIVFL010000001.1"/>
</dbReference>
<evidence type="ECO:0000259" key="14">
    <source>
        <dbReference type="Pfam" id="PF02770"/>
    </source>
</evidence>
<dbReference type="PANTHER" id="PTHR43884:SF12">
    <property type="entry name" value="ISOVALERYL-COA DEHYDROGENASE, MITOCHONDRIAL-RELATED"/>
    <property type="match status" value="1"/>
</dbReference>
<dbReference type="InterPro" id="IPR013107">
    <property type="entry name" value="Acyl-CoA_DH_C"/>
</dbReference>
<reference evidence="17" key="1">
    <citation type="journal article" date="2022" name="ISME J.">
        <title>Identification of active gaseous-alkane degraders at natural gas seeps.</title>
        <authorList>
            <person name="Farhan Ul Haque M."/>
            <person name="Hernandez M."/>
            <person name="Crombie A.T."/>
            <person name="Murrell J.C."/>
        </authorList>
    </citation>
    <scope>NUCLEOTIDE SEQUENCE</scope>
    <source>
        <strain evidence="17">ANDR5</strain>
    </source>
</reference>
<dbReference type="PANTHER" id="PTHR43884">
    <property type="entry name" value="ACYL-COA DEHYDROGENASE"/>
    <property type="match status" value="1"/>
</dbReference>
<dbReference type="Pfam" id="PF02771">
    <property type="entry name" value="Acyl-CoA_dh_N"/>
    <property type="match status" value="1"/>
</dbReference>
<evidence type="ECO:0000259" key="16">
    <source>
        <dbReference type="Pfam" id="PF08028"/>
    </source>
</evidence>
<feature type="domain" description="Acyl-CoA dehydrogenase/oxidase N-terminal" evidence="15">
    <location>
        <begin position="6"/>
        <end position="100"/>
    </location>
</feature>
<dbReference type="Gene3D" id="1.10.540.10">
    <property type="entry name" value="Acyl-CoA dehydrogenase/oxidase, N-terminal domain"/>
    <property type="match status" value="1"/>
</dbReference>
<evidence type="ECO:0000256" key="6">
    <source>
        <dbReference type="ARBA" id="ARBA00023033"/>
    </source>
</evidence>
<dbReference type="InterPro" id="IPR036250">
    <property type="entry name" value="AcylCo_DH-like_C"/>
</dbReference>
<dbReference type="PIRSF" id="PIRSF016578">
    <property type="entry name" value="HsaA"/>
    <property type="match status" value="1"/>
</dbReference>
<comment type="catalytic activity">
    <reaction evidence="13">
        <text>dibenzothiophene + 2 FMNH2 + 2 O2 = dibenzothiophene 5,5-dioxide + 2 FMN + 2 H2O + 2 H(+)</text>
        <dbReference type="Rhea" id="RHEA:49072"/>
        <dbReference type="ChEBI" id="CHEBI:15377"/>
        <dbReference type="ChEBI" id="CHEBI:15378"/>
        <dbReference type="ChEBI" id="CHEBI:15379"/>
        <dbReference type="ChEBI" id="CHEBI:23681"/>
        <dbReference type="ChEBI" id="CHEBI:57618"/>
        <dbReference type="ChEBI" id="CHEBI:58210"/>
        <dbReference type="ChEBI" id="CHEBI:90356"/>
        <dbReference type="EC" id="1.14.14.21"/>
    </reaction>
</comment>
<keyword evidence="3" id="KW-0288">FMN</keyword>
<evidence type="ECO:0000256" key="5">
    <source>
        <dbReference type="ARBA" id="ARBA00023002"/>
    </source>
</evidence>
<feature type="domain" description="Acyl-CoA dehydrogenase C-terminal" evidence="16">
    <location>
        <begin position="235"/>
        <end position="373"/>
    </location>
</feature>
<gene>
    <name evidence="17" type="ORF">K9U37_14040</name>
</gene>
<evidence type="ECO:0000256" key="10">
    <source>
        <dbReference type="ARBA" id="ARBA00034345"/>
    </source>
</evidence>
<dbReference type="InterPro" id="IPR037069">
    <property type="entry name" value="AcylCoA_DH/ox_N_sf"/>
</dbReference>
<comment type="similarity">
    <text evidence="8">Belongs to the DszC flavin monooxygenase family.</text>
</comment>
<organism evidence="17 18">
    <name type="scientific">Candidatus Mycolicibacterium alkanivorans</name>
    <dbReference type="NCBI Taxonomy" id="2954114"/>
    <lineage>
        <taxon>Bacteria</taxon>
        <taxon>Bacillati</taxon>
        <taxon>Actinomycetota</taxon>
        <taxon>Actinomycetes</taxon>
        <taxon>Mycobacteriales</taxon>
        <taxon>Mycobacteriaceae</taxon>
        <taxon>Mycolicibacterium</taxon>
    </lineage>
</organism>
<evidence type="ECO:0000256" key="13">
    <source>
        <dbReference type="ARBA" id="ARBA00049456"/>
    </source>
</evidence>
<dbReference type="InterPro" id="IPR009100">
    <property type="entry name" value="AcylCoA_DH/oxidase_NM_dom_sf"/>
</dbReference>
<evidence type="ECO:0000256" key="7">
    <source>
        <dbReference type="ARBA" id="ARBA00034307"/>
    </source>
</evidence>
<evidence type="ECO:0000256" key="2">
    <source>
        <dbReference type="ARBA" id="ARBA00022630"/>
    </source>
</evidence>
<evidence type="ECO:0000256" key="12">
    <source>
        <dbReference type="ARBA" id="ARBA00048445"/>
    </source>
</evidence>
<evidence type="ECO:0000256" key="9">
    <source>
        <dbReference type="ARBA" id="ARBA00034328"/>
    </source>
</evidence>
<dbReference type="Gene3D" id="2.40.110.10">
    <property type="entry name" value="Butyryl-CoA Dehydrogenase, subunit A, domain 2"/>
    <property type="match status" value="1"/>
</dbReference>
<dbReference type="InterPro" id="IPR046373">
    <property type="entry name" value="Acyl-CoA_Oxase/DH_mid-dom_sf"/>
</dbReference>
<evidence type="ECO:0000259" key="15">
    <source>
        <dbReference type="Pfam" id="PF02771"/>
    </source>
</evidence>
<feature type="domain" description="Acyl-CoA oxidase/dehydrogenase middle" evidence="14">
    <location>
        <begin position="114"/>
        <end position="201"/>
    </location>
</feature>
<comment type="subcellular location">
    <subcellularLocation>
        <location evidence="1">Cytoplasm</location>
    </subcellularLocation>
</comment>
<evidence type="ECO:0000256" key="4">
    <source>
        <dbReference type="ARBA" id="ARBA00022741"/>
    </source>
</evidence>
<comment type="catalytic activity">
    <reaction evidence="12">
        <text>dibenzothiophene 5-oxide + FMNH2 + O2 = dibenzothiophene 5,5-dioxide + FMN + H2O + H(+)</text>
        <dbReference type="Rhea" id="RHEA:49080"/>
        <dbReference type="ChEBI" id="CHEBI:15377"/>
        <dbReference type="ChEBI" id="CHEBI:15378"/>
        <dbReference type="ChEBI" id="CHEBI:15379"/>
        <dbReference type="ChEBI" id="CHEBI:23683"/>
        <dbReference type="ChEBI" id="CHEBI:57618"/>
        <dbReference type="ChEBI" id="CHEBI:58210"/>
        <dbReference type="ChEBI" id="CHEBI:90356"/>
    </reaction>
</comment>
<keyword evidence="5" id="KW-0560">Oxidoreductase</keyword>
<dbReference type="InterPro" id="IPR013786">
    <property type="entry name" value="AcylCoA_DH/ox_N"/>
</dbReference>
<comment type="caution">
    <text evidence="17">The sequence shown here is derived from an EMBL/GenBank/DDBJ whole genome shotgun (WGS) entry which is preliminary data.</text>
</comment>
<dbReference type="SUPFAM" id="SSF47203">
    <property type="entry name" value="Acyl-CoA dehydrogenase C-terminal domain-like"/>
    <property type="match status" value="1"/>
</dbReference>
<evidence type="ECO:0000256" key="11">
    <source>
        <dbReference type="ARBA" id="ARBA00047859"/>
    </source>
</evidence>
<sequence length="399" mass="43255">MARELSRKWEPFVVERDHAGGSAAAEKEDIRASGLLGLTVPTRFGGLGADWPTALEVVREFARADGSLGHLFGYHISLLPFIELVGSPRQQERLLGAIAKQRWWVGNASSENNSNVLDWKVSATATPDGGYLLNGTKHFSSGAKGSDLLLVFAVTKDDSSSHDEAIVTAAIPTQRDGVVVNDDWQAIGQRRTDSGTTEFHDAKIEPEEVLGKPNAVIEAFAAASRPSIWTPLIQLVFANVYLGIAHGALDAARHYTTTAARPWPTALAAGVTRAADDPYVIRTYGEFGIQLQAADAAARETARLLQQIWDKDDAVTPEDRGELMVRVSGVKALATKAGLDVASGIFEVIGARGTHPNYGFDRFWRNVRTHTLHDPVAYKIADVGNYVLNGRYPVPTLYS</sequence>
<evidence type="ECO:0000256" key="3">
    <source>
        <dbReference type="ARBA" id="ARBA00022643"/>
    </source>
</evidence>
<protein>
    <recommendedName>
        <fullName evidence="10">Dibenzothiophene monooxygenase</fullName>
        <ecNumber evidence="9">1.14.14.21</ecNumber>
    </recommendedName>
</protein>
<evidence type="ECO:0000256" key="1">
    <source>
        <dbReference type="ARBA" id="ARBA00004496"/>
    </source>
</evidence>
<accession>A0ABS9YXK2</accession>
<dbReference type="EMBL" id="JAIVFL010000001">
    <property type="protein sequence ID" value="MCI4675931.1"/>
    <property type="molecule type" value="Genomic_DNA"/>
</dbReference>
<name>A0ABS9YXK2_9MYCO</name>
<dbReference type="Pfam" id="PF02770">
    <property type="entry name" value="Acyl-CoA_dh_M"/>
    <property type="match status" value="1"/>
</dbReference>
<keyword evidence="2" id="KW-0285">Flavoprotein</keyword>
<dbReference type="Pfam" id="PF08028">
    <property type="entry name" value="Acyl-CoA_dh_2"/>
    <property type="match status" value="1"/>
</dbReference>